<dbReference type="InterPro" id="IPR035213">
    <property type="entry name" value="DUF5321"/>
</dbReference>
<protein>
    <submittedName>
        <fullName evidence="2">Uncharacterized protein</fullName>
    </submittedName>
</protein>
<evidence type="ECO:0000256" key="1">
    <source>
        <dbReference type="SAM" id="MobiDB-lite"/>
    </source>
</evidence>
<dbReference type="Proteomes" id="UP000326924">
    <property type="component" value="Unassembled WGS sequence"/>
</dbReference>
<dbReference type="InParanoid" id="A0A5J5ED73"/>
<organism evidence="2 3">
    <name type="scientific">Sphaerosporella brunnea</name>
    <dbReference type="NCBI Taxonomy" id="1250544"/>
    <lineage>
        <taxon>Eukaryota</taxon>
        <taxon>Fungi</taxon>
        <taxon>Dikarya</taxon>
        <taxon>Ascomycota</taxon>
        <taxon>Pezizomycotina</taxon>
        <taxon>Pezizomycetes</taxon>
        <taxon>Pezizales</taxon>
        <taxon>Pyronemataceae</taxon>
        <taxon>Sphaerosporella</taxon>
    </lineage>
</organism>
<feature type="region of interest" description="Disordered" evidence="1">
    <location>
        <begin position="179"/>
        <end position="227"/>
    </location>
</feature>
<reference evidence="2 3" key="1">
    <citation type="submission" date="2019-09" db="EMBL/GenBank/DDBJ databases">
        <title>Draft genome of the ectomycorrhizal ascomycete Sphaerosporella brunnea.</title>
        <authorList>
            <consortium name="DOE Joint Genome Institute"/>
            <person name="Benucci G.M."/>
            <person name="Marozzi G."/>
            <person name="Antonielli L."/>
            <person name="Sanchez S."/>
            <person name="Marco P."/>
            <person name="Wang X."/>
            <person name="Falini L.B."/>
            <person name="Barry K."/>
            <person name="Haridas S."/>
            <person name="Lipzen A."/>
            <person name="Labutti K."/>
            <person name="Grigoriev I.V."/>
            <person name="Murat C."/>
            <person name="Martin F."/>
            <person name="Albertini E."/>
            <person name="Donnini D."/>
            <person name="Bonito G."/>
        </authorList>
    </citation>
    <scope>NUCLEOTIDE SEQUENCE [LARGE SCALE GENOMIC DNA]</scope>
    <source>
        <strain evidence="2 3">Sb_GMNB300</strain>
    </source>
</reference>
<dbReference type="OrthoDB" id="2253354at2759"/>
<comment type="caution">
    <text evidence="2">The sequence shown here is derived from an EMBL/GenBank/DDBJ whole genome shotgun (WGS) entry which is preliminary data.</text>
</comment>
<feature type="compositionally biased region" description="Basic and acidic residues" evidence="1">
    <location>
        <begin position="204"/>
        <end position="227"/>
    </location>
</feature>
<proteinExistence type="predicted"/>
<accession>A0A5J5ED73</accession>
<dbReference type="EMBL" id="VXIS01000433">
    <property type="protein sequence ID" value="KAA8893505.1"/>
    <property type="molecule type" value="Genomic_DNA"/>
</dbReference>
<name>A0A5J5ED73_9PEZI</name>
<feature type="compositionally biased region" description="Basic and acidic residues" evidence="1">
    <location>
        <begin position="179"/>
        <end position="197"/>
    </location>
</feature>
<sequence>MATIPRLRPFLRAPLLREPAHPHPFCAARFHAISVHASAAREIPFLPKILQPSTYRPSYGKGKETAPSGSFLSKLKGKYGGGYNPATFYIWIFLLIGSQAIQQILLKHEHADFVRKADNKIAVLREVIGRLGRGEDVDVEAMLGTGDEKEEKDWEQVLKEIEEDDVLWQARKLQKEAAAKRAEQERLDAEEAEQERLDAEEEAEKAAEEEAERKKKRQADAKEARFL</sequence>
<evidence type="ECO:0000313" key="2">
    <source>
        <dbReference type="EMBL" id="KAA8893505.1"/>
    </source>
</evidence>
<keyword evidence="3" id="KW-1185">Reference proteome</keyword>
<gene>
    <name evidence="2" type="ORF">FN846DRAFT_820688</name>
</gene>
<dbReference type="AlphaFoldDB" id="A0A5J5ED73"/>
<dbReference type="Pfam" id="PF17254">
    <property type="entry name" value="DUF5321"/>
    <property type="match status" value="1"/>
</dbReference>
<evidence type="ECO:0000313" key="3">
    <source>
        <dbReference type="Proteomes" id="UP000326924"/>
    </source>
</evidence>